<evidence type="ECO:0000313" key="1">
    <source>
        <dbReference type="EMBL" id="KAE8369542.1"/>
    </source>
</evidence>
<sequence>MATEVLITINSLGNVACFNVDPVISATTEIPLDDIRQALSTHVFVFRDPNELKKIFENTIPENVETRNGMRKLRLRILRPISSKQLTLEEKYGSIKGPNMSILEKRWRTACKAIPKKHEIEEIIFDMSCGQEIELLHISTFLQHISTTMSLKARGTFHCQVQGCDSKSVEWLKKSLVGVCAS</sequence>
<dbReference type="RefSeq" id="XP_031932623.1">
    <property type="nucleotide sequence ID" value="XM_032071700.1"/>
</dbReference>
<organism evidence="1 2">
    <name type="scientific">Aspergillus caelatus</name>
    <dbReference type="NCBI Taxonomy" id="61420"/>
    <lineage>
        <taxon>Eukaryota</taxon>
        <taxon>Fungi</taxon>
        <taxon>Dikarya</taxon>
        <taxon>Ascomycota</taxon>
        <taxon>Pezizomycotina</taxon>
        <taxon>Eurotiomycetes</taxon>
        <taxon>Eurotiomycetidae</taxon>
        <taxon>Eurotiales</taxon>
        <taxon>Aspergillaceae</taxon>
        <taxon>Aspergillus</taxon>
        <taxon>Aspergillus subgen. Circumdati</taxon>
    </lineage>
</organism>
<protein>
    <submittedName>
        <fullName evidence="1">Uncharacterized protein</fullName>
    </submittedName>
</protein>
<keyword evidence="2" id="KW-1185">Reference proteome</keyword>
<name>A0A5N7AI46_9EURO</name>
<evidence type="ECO:0000313" key="2">
    <source>
        <dbReference type="Proteomes" id="UP000326268"/>
    </source>
</evidence>
<dbReference type="OrthoDB" id="4249675at2759"/>
<gene>
    <name evidence="1" type="ORF">BDV27DRAFT_153031</name>
</gene>
<accession>A0A5N7AI46</accession>
<proteinExistence type="predicted"/>
<dbReference type="AlphaFoldDB" id="A0A5N7AI46"/>
<dbReference type="GeneID" id="43656146"/>
<dbReference type="Proteomes" id="UP000326268">
    <property type="component" value="Unassembled WGS sequence"/>
</dbReference>
<reference evidence="1 2" key="1">
    <citation type="submission" date="2019-04" db="EMBL/GenBank/DDBJ databases">
        <title>Friends and foes A comparative genomics studyof 23 Aspergillus species from section Flavi.</title>
        <authorList>
            <consortium name="DOE Joint Genome Institute"/>
            <person name="Kjaerbolling I."/>
            <person name="Vesth T."/>
            <person name="Frisvad J.C."/>
            <person name="Nybo J.L."/>
            <person name="Theobald S."/>
            <person name="Kildgaard S."/>
            <person name="Isbrandt T."/>
            <person name="Kuo A."/>
            <person name="Sato A."/>
            <person name="Lyhne E.K."/>
            <person name="Kogle M.E."/>
            <person name="Wiebenga A."/>
            <person name="Kun R.S."/>
            <person name="Lubbers R.J."/>
            <person name="Makela M.R."/>
            <person name="Barry K."/>
            <person name="Chovatia M."/>
            <person name="Clum A."/>
            <person name="Daum C."/>
            <person name="Haridas S."/>
            <person name="He G."/>
            <person name="LaButti K."/>
            <person name="Lipzen A."/>
            <person name="Mondo S."/>
            <person name="Riley R."/>
            <person name="Salamov A."/>
            <person name="Simmons B.A."/>
            <person name="Magnuson J.K."/>
            <person name="Henrissat B."/>
            <person name="Mortensen U.H."/>
            <person name="Larsen T.O."/>
            <person name="Devries R.P."/>
            <person name="Grigoriev I.V."/>
            <person name="Machida M."/>
            <person name="Baker S.E."/>
            <person name="Andersen M.R."/>
        </authorList>
    </citation>
    <scope>NUCLEOTIDE SEQUENCE [LARGE SCALE GENOMIC DNA]</scope>
    <source>
        <strain evidence="1 2">CBS 763.97</strain>
    </source>
</reference>
<dbReference type="EMBL" id="ML737573">
    <property type="protein sequence ID" value="KAE8369542.1"/>
    <property type="molecule type" value="Genomic_DNA"/>
</dbReference>